<dbReference type="Gene3D" id="3.40.50.300">
    <property type="entry name" value="P-loop containing nucleotide triphosphate hydrolases"/>
    <property type="match status" value="1"/>
</dbReference>
<dbReference type="EMBL" id="JAPEVB010000005">
    <property type="protein sequence ID" value="KAJ4387560.1"/>
    <property type="molecule type" value="Genomic_DNA"/>
</dbReference>
<reference evidence="3" key="1">
    <citation type="submission" date="2022-10" db="EMBL/GenBank/DDBJ databases">
        <title>Tapping the CABI collections for fungal endophytes: first genome assemblies for Collariella, Neodidymelliopsis, Ascochyta clinopodiicola, Didymella pomorum, Didymosphaeria variabile, Neocosmospora piperis and Neocucurbitaria cava.</title>
        <authorList>
            <person name="Hill R."/>
        </authorList>
    </citation>
    <scope>NUCLEOTIDE SEQUENCE</scope>
    <source>
        <strain evidence="3">IMI 355082</strain>
    </source>
</reference>
<evidence type="ECO:0000256" key="1">
    <source>
        <dbReference type="SAM" id="MobiDB-lite"/>
    </source>
</evidence>
<accession>A0A9W8YL68</accession>
<dbReference type="AlphaFoldDB" id="A0A9W8YL68"/>
<dbReference type="SMART" id="SM00382">
    <property type="entry name" value="AAA"/>
    <property type="match status" value="1"/>
</dbReference>
<feature type="domain" description="AAA+ ATPase" evidence="2">
    <location>
        <begin position="844"/>
        <end position="974"/>
    </location>
</feature>
<feature type="region of interest" description="Disordered" evidence="1">
    <location>
        <begin position="594"/>
        <end position="617"/>
    </location>
</feature>
<dbReference type="Pfam" id="PF23232">
    <property type="entry name" value="AAA_lid_13"/>
    <property type="match status" value="1"/>
</dbReference>
<dbReference type="InterPro" id="IPR056599">
    <property type="entry name" value="AAA_lid_fung"/>
</dbReference>
<dbReference type="SUPFAM" id="SSF52540">
    <property type="entry name" value="P-loop containing nucleoside triphosphate hydrolases"/>
    <property type="match status" value="1"/>
</dbReference>
<evidence type="ECO:0000313" key="4">
    <source>
        <dbReference type="Proteomes" id="UP001140453"/>
    </source>
</evidence>
<gene>
    <name evidence="3" type="ORF">N0V93_008155</name>
</gene>
<feature type="region of interest" description="Disordered" evidence="1">
    <location>
        <begin position="1096"/>
        <end position="1190"/>
    </location>
</feature>
<feature type="compositionally biased region" description="Polar residues" evidence="1">
    <location>
        <begin position="1"/>
        <end position="10"/>
    </location>
</feature>
<comment type="caution">
    <text evidence="3">The sequence shown here is derived from an EMBL/GenBank/DDBJ whole genome shotgun (WGS) entry which is preliminary data.</text>
</comment>
<dbReference type="InterPro" id="IPR003959">
    <property type="entry name" value="ATPase_AAA_core"/>
</dbReference>
<dbReference type="OrthoDB" id="10042665at2759"/>
<proteinExistence type="predicted"/>
<name>A0A9W8YL68_9PEZI</name>
<feature type="compositionally biased region" description="Basic and acidic residues" evidence="1">
    <location>
        <begin position="1170"/>
        <end position="1184"/>
    </location>
</feature>
<dbReference type="Proteomes" id="UP001140453">
    <property type="component" value="Unassembled WGS sequence"/>
</dbReference>
<dbReference type="GO" id="GO:0016887">
    <property type="term" value="F:ATP hydrolysis activity"/>
    <property type="evidence" value="ECO:0007669"/>
    <property type="project" value="InterPro"/>
</dbReference>
<dbReference type="CDD" id="cd19481">
    <property type="entry name" value="RecA-like_protease"/>
    <property type="match status" value="1"/>
</dbReference>
<feature type="compositionally biased region" description="Acidic residues" evidence="1">
    <location>
        <begin position="1127"/>
        <end position="1151"/>
    </location>
</feature>
<evidence type="ECO:0000259" key="2">
    <source>
        <dbReference type="SMART" id="SM00382"/>
    </source>
</evidence>
<dbReference type="Pfam" id="PF00004">
    <property type="entry name" value="AAA"/>
    <property type="match status" value="1"/>
</dbReference>
<dbReference type="InterPro" id="IPR027417">
    <property type="entry name" value="P-loop_NTPase"/>
</dbReference>
<sequence length="1190" mass="133343">MDASQEQSTETVEDSTRGENVADEFDAADLSQVMASALKVLSRQTASAAAPPEDGEEPQNAFITRPPSPAPDKVHHNAAWEKSLDKSESGQTYLSNLKFSTLFHATQLRARRKDENRNKGADLVAAMIDYVTKVEDNMERLEKTLDDEHLAKGLTEEPLVEEKNALPGRPKDGARHAKTPIKKLADIKMETRFYHCDGVFGPNGDFAQDGNPSAEPGHYLSNTDPTHLLRVLYDWKDQLDSSDSTTVLGDAPDPAKIDIKAFMISSYPISEFFEERLGLSTDETRVIRIGKPFRSILRNFSQLKEHLSSLEESYGSVSTGFDAARTPQEPQDFVELGEEHEGRSHAATPITADVTPKQYGSVMIDAPDPHLAGQGNLSDETEETAEKLKEAESFEGASALPHFRLLIQFIERYLGPKLALFELLQNGQARTVGYEDLWMLFDTGSTIYCPSHQGGVKVDDVGYDNEDLHTTRRRHVPQAYRVIATLGGAPLQKTLAPRISTAGDDSMSEDTLIRLFTRSSNIQPRLGIQPTSLSIPRTGRMKDSYTALHVICMYVDFDGVNYGTDTEILVFKPFEGEMAVKNLEAFPWQYLGTTHNKPSSGGGDSETPGIRKENHPKGPDYLIERGRKFIDVTSFSQHMIHTGLTVGDNKEEIDSAVIIDLKLAFTEYEKSFPEADSVVPRFLSLTRCWPAVGGAEIPDFSKSCSKLYCHSKDCIEDEFYDNQKRQLAKLESTINQWVLEDFEAFAEKDKEKTHFKAYMEEKDLTKLLPGVVPAFSLRNRAWVQVSLDQLEYVKQQNDWNKLVLPKGHREIVQAMVETHSQGSSSSTGVQENKVEMDLVRGKGKGCIILLHGVPGVGKTSTAECVASYTKRPLYPITCVVIGDIGYEPEAVEVHMGKHFKLAHRWGCVLLLDEADVFLAKRDKQNVKRNGLVSSFLRILEYYSGILFLTTNRVGALDDAFRSRLHLTLYYPHLTERQTLKIWKTNLARLKDINKERVGSDRLPITFDDKKIIKWVKKHWVTIQWNGRQIRNAFQTAMALAEFKAKQSKATNSGGAEDAPLLDTEHFKLLATASAQFSEYLRVTHGDDEEEVAHLDQTRAVQGFQPTAKMKDFSDDEESENSSASEQSESEVDDDDDSESGDNDESESEDSEPERKSKSKKPKKRGKKGKEKSTSSKDEKKDRKEGKGRKK</sequence>
<protein>
    <recommendedName>
        <fullName evidence="2">AAA+ ATPase domain-containing protein</fullName>
    </recommendedName>
</protein>
<organism evidence="3 4">
    <name type="scientific">Gnomoniopsis smithogilvyi</name>
    <dbReference type="NCBI Taxonomy" id="1191159"/>
    <lineage>
        <taxon>Eukaryota</taxon>
        <taxon>Fungi</taxon>
        <taxon>Dikarya</taxon>
        <taxon>Ascomycota</taxon>
        <taxon>Pezizomycotina</taxon>
        <taxon>Sordariomycetes</taxon>
        <taxon>Sordariomycetidae</taxon>
        <taxon>Diaporthales</taxon>
        <taxon>Gnomoniaceae</taxon>
        <taxon>Gnomoniopsis</taxon>
    </lineage>
</organism>
<feature type="region of interest" description="Disordered" evidence="1">
    <location>
        <begin position="41"/>
        <end position="76"/>
    </location>
</feature>
<evidence type="ECO:0000313" key="3">
    <source>
        <dbReference type="EMBL" id="KAJ4387560.1"/>
    </source>
</evidence>
<feature type="region of interest" description="Disordered" evidence="1">
    <location>
        <begin position="1"/>
        <end position="23"/>
    </location>
</feature>
<dbReference type="InterPro" id="IPR054289">
    <property type="entry name" value="DUF7025"/>
</dbReference>
<feature type="compositionally biased region" description="Basic residues" evidence="1">
    <location>
        <begin position="1156"/>
        <end position="1169"/>
    </location>
</feature>
<dbReference type="PANTHER" id="PTHR46411">
    <property type="entry name" value="FAMILY ATPASE, PUTATIVE-RELATED"/>
    <property type="match status" value="1"/>
</dbReference>
<keyword evidence="4" id="KW-1185">Reference proteome</keyword>
<dbReference type="InterPro" id="IPR003593">
    <property type="entry name" value="AAA+_ATPase"/>
</dbReference>
<dbReference type="PANTHER" id="PTHR46411:SF2">
    <property type="entry name" value="AAA+ ATPASE DOMAIN-CONTAINING PROTEIN"/>
    <property type="match status" value="1"/>
</dbReference>
<dbReference type="Pfam" id="PF22942">
    <property type="entry name" value="DUF7025"/>
    <property type="match status" value="1"/>
</dbReference>
<dbReference type="GO" id="GO:0005524">
    <property type="term" value="F:ATP binding"/>
    <property type="evidence" value="ECO:0007669"/>
    <property type="project" value="InterPro"/>
</dbReference>